<comment type="caution">
    <text evidence="1">The sequence shown here is derived from an EMBL/GenBank/DDBJ whole genome shotgun (WGS) entry which is preliminary data.</text>
</comment>
<evidence type="ECO:0000313" key="2">
    <source>
        <dbReference type="Proteomes" id="UP000799754"/>
    </source>
</evidence>
<proteinExistence type="predicted"/>
<gene>
    <name evidence="1" type="ORF">BU25DRAFT_484018</name>
</gene>
<organism evidence="1 2">
    <name type="scientific">Macroventuria anomochaeta</name>
    <dbReference type="NCBI Taxonomy" id="301207"/>
    <lineage>
        <taxon>Eukaryota</taxon>
        <taxon>Fungi</taxon>
        <taxon>Dikarya</taxon>
        <taxon>Ascomycota</taxon>
        <taxon>Pezizomycotina</taxon>
        <taxon>Dothideomycetes</taxon>
        <taxon>Pleosporomycetidae</taxon>
        <taxon>Pleosporales</taxon>
        <taxon>Pleosporineae</taxon>
        <taxon>Didymellaceae</taxon>
        <taxon>Macroventuria</taxon>
    </lineage>
</organism>
<name>A0ACB6RGS4_9PLEO</name>
<protein>
    <submittedName>
        <fullName evidence="1">Uncharacterized protein</fullName>
    </submittedName>
</protein>
<keyword evidence="2" id="KW-1185">Reference proteome</keyword>
<reference evidence="1" key="1">
    <citation type="journal article" date="2020" name="Stud. Mycol.">
        <title>101 Dothideomycetes genomes: a test case for predicting lifestyles and emergence of pathogens.</title>
        <authorList>
            <person name="Haridas S."/>
            <person name="Albert R."/>
            <person name="Binder M."/>
            <person name="Bloem J."/>
            <person name="Labutti K."/>
            <person name="Salamov A."/>
            <person name="Andreopoulos B."/>
            <person name="Baker S."/>
            <person name="Barry K."/>
            <person name="Bills G."/>
            <person name="Bluhm B."/>
            <person name="Cannon C."/>
            <person name="Castanera R."/>
            <person name="Culley D."/>
            <person name="Daum C."/>
            <person name="Ezra D."/>
            <person name="Gonzalez J."/>
            <person name="Henrissat B."/>
            <person name="Kuo A."/>
            <person name="Liang C."/>
            <person name="Lipzen A."/>
            <person name="Lutzoni F."/>
            <person name="Magnuson J."/>
            <person name="Mondo S."/>
            <person name="Nolan M."/>
            <person name="Ohm R."/>
            <person name="Pangilinan J."/>
            <person name="Park H.-J."/>
            <person name="Ramirez L."/>
            <person name="Alfaro M."/>
            <person name="Sun H."/>
            <person name="Tritt A."/>
            <person name="Yoshinaga Y."/>
            <person name="Zwiers L.-H."/>
            <person name="Turgeon B."/>
            <person name="Goodwin S."/>
            <person name="Spatafora J."/>
            <person name="Crous P."/>
            <person name="Grigoriev I."/>
        </authorList>
    </citation>
    <scope>NUCLEOTIDE SEQUENCE</scope>
    <source>
        <strain evidence="1">CBS 525.71</strain>
    </source>
</reference>
<dbReference type="EMBL" id="MU006764">
    <property type="protein sequence ID" value="KAF2621091.1"/>
    <property type="molecule type" value="Genomic_DNA"/>
</dbReference>
<dbReference type="Proteomes" id="UP000799754">
    <property type="component" value="Unassembled WGS sequence"/>
</dbReference>
<accession>A0ACB6RGS4</accession>
<feature type="non-terminal residue" evidence="1">
    <location>
        <position position="1"/>
    </location>
</feature>
<sequence length="288" mass="34413">QHRRQRHSIGSIVVTYHAINASRYRLYALLAIPRSILPTFLKITERQVRYAIASDQVTPRRRSGYPHTLTDAQVDELEAYIRSSRRWYARRVALAKPPLTQDVKDLCLEWAEQHVNWEPWQWWRILWSDETWVTGGRHRRRWVTRKTGEDFDPTCVIDKVPKKRGWMFWACFSGATKGPSLFWEKEWKSINKERYFERIVPLIHGWLRLFPDLQFMQDSAPGHRAGCTLNELQERDIVPIYWPPFSPDLNPIELIWNRLKHYIEIHYPDLPGGRQRTYDQLRGIVQEA</sequence>
<evidence type="ECO:0000313" key="1">
    <source>
        <dbReference type="EMBL" id="KAF2621091.1"/>
    </source>
</evidence>